<keyword evidence="3" id="KW-1185">Reference proteome</keyword>
<gene>
    <name evidence="2" type="ORF">P7K49_016992</name>
</gene>
<feature type="region of interest" description="Disordered" evidence="1">
    <location>
        <begin position="1"/>
        <end position="99"/>
    </location>
</feature>
<evidence type="ECO:0000313" key="3">
    <source>
        <dbReference type="Proteomes" id="UP001266305"/>
    </source>
</evidence>
<name>A0ABQ9V1A0_SAGOE</name>
<proteinExistence type="predicted"/>
<feature type="compositionally biased region" description="Basic residues" evidence="1">
    <location>
        <begin position="70"/>
        <end position="84"/>
    </location>
</feature>
<comment type="caution">
    <text evidence="2">The sequence shown here is derived from an EMBL/GenBank/DDBJ whole genome shotgun (WGS) entry which is preliminary data.</text>
</comment>
<protein>
    <recommendedName>
        <fullName evidence="4">Chorein N-terminal domain-containing protein</fullName>
    </recommendedName>
</protein>
<evidence type="ECO:0000256" key="1">
    <source>
        <dbReference type="SAM" id="MobiDB-lite"/>
    </source>
</evidence>
<evidence type="ECO:0000313" key="2">
    <source>
        <dbReference type="EMBL" id="KAK2103136.1"/>
    </source>
</evidence>
<accession>A0ABQ9V1A0</accession>
<organism evidence="2 3">
    <name type="scientific">Saguinus oedipus</name>
    <name type="common">Cotton-top tamarin</name>
    <name type="synonym">Oedipomidas oedipus</name>
    <dbReference type="NCBI Taxonomy" id="9490"/>
    <lineage>
        <taxon>Eukaryota</taxon>
        <taxon>Metazoa</taxon>
        <taxon>Chordata</taxon>
        <taxon>Craniata</taxon>
        <taxon>Vertebrata</taxon>
        <taxon>Euteleostomi</taxon>
        <taxon>Mammalia</taxon>
        <taxon>Eutheria</taxon>
        <taxon>Euarchontoglires</taxon>
        <taxon>Primates</taxon>
        <taxon>Haplorrhini</taxon>
        <taxon>Platyrrhini</taxon>
        <taxon>Cebidae</taxon>
        <taxon>Callitrichinae</taxon>
        <taxon>Saguinus</taxon>
    </lineage>
</organism>
<dbReference type="EMBL" id="JASSZA010000008">
    <property type="protein sequence ID" value="KAK2103136.1"/>
    <property type="molecule type" value="Genomic_DNA"/>
</dbReference>
<dbReference type="Proteomes" id="UP001266305">
    <property type="component" value="Unassembled WGS sequence"/>
</dbReference>
<evidence type="ECO:0008006" key="4">
    <source>
        <dbReference type="Google" id="ProtNLM"/>
    </source>
</evidence>
<sequence>MCFQESEGGAALDTALQPEVNSSGHKDVPAQANFPSAPPLDPRGPGLQRARGPGSPPGPRGCQPGDYAPAHRRGGRQRGCHSRRWSPPSAVPGGSGSSLSRCLSPTMVLESVVADLLNRFLGDYVENLNKSQLKLGIWGGPCRGVAPSRILPGPCSLRRRRLPLLRLRSADSRGPNGAGSRLCCRNCHL</sequence>
<reference evidence="2 3" key="1">
    <citation type="submission" date="2023-05" db="EMBL/GenBank/DDBJ databases">
        <title>B98-5 Cell Line De Novo Hybrid Assembly: An Optical Mapping Approach.</title>
        <authorList>
            <person name="Kananen K."/>
            <person name="Auerbach J.A."/>
            <person name="Kautto E."/>
            <person name="Blachly J.S."/>
        </authorList>
    </citation>
    <scope>NUCLEOTIDE SEQUENCE [LARGE SCALE GENOMIC DNA]</scope>
    <source>
        <strain evidence="2">B95-8</strain>
        <tissue evidence="2">Cell line</tissue>
    </source>
</reference>